<dbReference type="Proteomes" id="UP000019109">
    <property type="component" value="Unassembled WGS sequence"/>
</dbReference>
<dbReference type="STRING" id="1294263.JCM21531_2948"/>
<sequence length="53" mass="6089">MCRLKQRLESLEKELLEIRGGEPEGMKTNPVSYGMVEECELEMGKEITDDETL</sequence>
<protein>
    <submittedName>
        <fullName evidence="1">Uncharacterized protein</fullName>
    </submittedName>
</protein>
<reference evidence="1" key="1">
    <citation type="journal article" date="2014" name="Genome Announc.">
        <title>Draft Genome Sequence of Clostridium straminisolvens Strain JCM 21531T, Isolated from a Cellulose-Degrading Bacterial Community.</title>
        <authorList>
            <person name="Yuki M."/>
            <person name="Oshima K."/>
            <person name="Suda W."/>
            <person name="Sakamoto M."/>
            <person name="Kitamura K."/>
            <person name="Iida T."/>
            <person name="Hattori M."/>
            <person name="Ohkuma M."/>
        </authorList>
    </citation>
    <scope>NUCLEOTIDE SEQUENCE [LARGE SCALE GENOMIC DNA]</scope>
    <source>
        <strain evidence="1">JCM 21531</strain>
    </source>
</reference>
<comment type="caution">
    <text evidence="1">The sequence shown here is derived from an EMBL/GenBank/DDBJ whole genome shotgun (WGS) entry which is preliminary data.</text>
</comment>
<evidence type="ECO:0000313" key="2">
    <source>
        <dbReference type="Proteomes" id="UP000019109"/>
    </source>
</evidence>
<dbReference type="AlphaFoldDB" id="W4V9F2"/>
<evidence type="ECO:0000313" key="1">
    <source>
        <dbReference type="EMBL" id="GAE89423.1"/>
    </source>
</evidence>
<gene>
    <name evidence="1" type="ORF">JCM21531_2948</name>
</gene>
<name>W4V9F2_9FIRM</name>
<keyword evidence="2" id="KW-1185">Reference proteome</keyword>
<proteinExistence type="predicted"/>
<organism evidence="1 2">
    <name type="scientific">Acetivibrio straminisolvens JCM 21531</name>
    <dbReference type="NCBI Taxonomy" id="1294263"/>
    <lineage>
        <taxon>Bacteria</taxon>
        <taxon>Bacillati</taxon>
        <taxon>Bacillota</taxon>
        <taxon>Clostridia</taxon>
        <taxon>Eubacteriales</taxon>
        <taxon>Oscillospiraceae</taxon>
        <taxon>Acetivibrio</taxon>
    </lineage>
</organism>
<accession>W4V9F2</accession>
<dbReference type="EMBL" id="BAVR01000037">
    <property type="protein sequence ID" value="GAE89423.1"/>
    <property type="molecule type" value="Genomic_DNA"/>
</dbReference>